<organism evidence="3 4">
    <name type="scientific">Hazenella coriacea</name>
    <dbReference type="NCBI Taxonomy" id="1179467"/>
    <lineage>
        <taxon>Bacteria</taxon>
        <taxon>Bacillati</taxon>
        <taxon>Bacillota</taxon>
        <taxon>Bacilli</taxon>
        <taxon>Bacillales</taxon>
        <taxon>Thermoactinomycetaceae</taxon>
        <taxon>Hazenella</taxon>
    </lineage>
</organism>
<sequence>MKKIVTILLVTGVLFSSVSLTTFANAKDYHAKKKVEYVSLGDSIAAGLTPYGSYDLSFADYLRDHFKRSNHKVVDYDNFAVSGYTSDQLRNDILNNESVRKEIKEATHITIDIGLSDVFRMLLTDPSRVSEAIDSASANLQIILSTIDDLNPNVDVYVLGYYNPYPYAPQPGQGKMLEIVRSLNSEIKLRTEANGDTYVSTEEIIAKNYQKYMPNPDDNHINIKGHKVIAKELWKATK</sequence>
<keyword evidence="1" id="KW-0732">Signal</keyword>
<dbReference type="InterPro" id="IPR036514">
    <property type="entry name" value="SGNH_hydro_sf"/>
</dbReference>
<feature type="chain" id="PRO_5020243008" evidence="1">
    <location>
        <begin position="27"/>
        <end position="238"/>
    </location>
</feature>
<dbReference type="AlphaFoldDB" id="A0A4R3L6E2"/>
<dbReference type="Pfam" id="PF13472">
    <property type="entry name" value="Lipase_GDSL_2"/>
    <property type="match status" value="1"/>
</dbReference>
<comment type="caution">
    <text evidence="3">The sequence shown here is derived from an EMBL/GenBank/DDBJ whole genome shotgun (WGS) entry which is preliminary data.</text>
</comment>
<gene>
    <name evidence="3" type="ORF">EDD58_10210</name>
</gene>
<dbReference type="EMBL" id="SMAG01000002">
    <property type="protein sequence ID" value="TCS95441.1"/>
    <property type="molecule type" value="Genomic_DNA"/>
</dbReference>
<dbReference type="PANTHER" id="PTHR30383">
    <property type="entry name" value="THIOESTERASE 1/PROTEASE 1/LYSOPHOSPHOLIPASE L1"/>
    <property type="match status" value="1"/>
</dbReference>
<dbReference type="OrthoDB" id="1815486at2"/>
<dbReference type="InterPro" id="IPR051532">
    <property type="entry name" value="Ester_Hydrolysis_Enzymes"/>
</dbReference>
<feature type="signal peptide" evidence="1">
    <location>
        <begin position="1"/>
        <end position="26"/>
    </location>
</feature>
<dbReference type="PANTHER" id="PTHR30383:SF27">
    <property type="entry name" value="SPORE GERMINATION LIPASE LIPC"/>
    <property type="match status" value="1"/>
</dbReference>
<evidence type="ECO:0000259" key="2">
    <source>
        <dbReference type="Pfam" id="PF13472"/>
    </source>
</evidence>
<keyword evidence="4" id="KW-1185">Reference proteome</keyword>
<dbReference type="Gene3D" id="3.40.50.1110">
    <property type="entry name" value="SGNH hydrolase"/>
    <property type="match status" value="1"/>
</dbReference>
<dbReference type="Proteomes" id="UP000294937">
    <property type="component" value="Unassembled WGS sequence"/>
</dbReference>
<dbReference type="GO" id="GO:0004622">
    <property type="term" value="F:phosphatidylcholine lysophospholipase activity"/>
    <property type="evidence" value="ECO:0007669"/>
    <property type="project" value="TreeGrafter"/>
</dbReference>
<evidence type="ECO:0000256" key="1">
    <source>
        <dbReference type="SAM" id="SignalP"/>
    </source>
</evidence>
<protein>
    <submittedName>
        <fullName evidence="3">Lysophospholipase L1-like esterase</fullName>
    </submittedName>
</protein>
<evidence type="ECO:0000313" key="3">
    <source>
        <dbReference type="EMBL" id="TCS95441.1"/>
    </source>
</evidence>
<name>A0A4R3L6E2_9BACL</name>
<dbReference type="RefSeq" id="WP_131923449.1">
    <property type="nucleotide sequence ID" value="NZ_SMAG01000002.1"/>
</dbReference>
<evidence type="ECO:0000313" key="4">
    <source>
        <dbReference type="Proteomes" id="UP000294937"/>
    </source>
</evidence>
<reference evidence="3 4" key="1">
    <citation type="submission" date="2019-03" db="EMBL/GenBank/DDBJ databases">
        <title>Genomic Encyclopedia of Type Strains, Phase IV (KMG-IV): sequencing the most valuable type-strain genomes for metagenomic binning, comparative biology and taxonomic classification.</title>
        <authorList>
            <person name="Goeker M."/>
        </authorList>
    </citation>
    <scope>NUCLEOTIDE SEQUENCE [LARGE SCALE GENOMIC DNA]</scope>
    <source>
        <strain evidence="3 4">DSM 45707</strain>
    </source>
</reference>
<feature type="domain" description="SGNH hydrolase-type esterase" evidence="2">
    <location>
        <begin position="40"/>
        <end position="228"/>
    </location>
</feature>
<dbReference type="InterPro" id="IPR013830">
    <property type="entry name" value="SGNH_hydro"/>
</dbReference>
<proteinExistence type="predicted"/>
<accession>A0A4R3L6E2</accession>
<dbReference type="SUPFAM" id="SSF52266">
    <property type="entry name" value="SGNH hydrolase"/>
    <property type="match status" value="1"/>
</dbReference>